<evidence type="ECO:0000259" key="3">
    <source>
        <dbReference type="PROSITE" id="PS50878"/>
    </source>
</evidence>
<dbReference type="EC" id="3.1.26.4" evidence="2"/>
<dbReference type="PANTHER" id="PTHR33064">
    <property type="entry name" value="POL PROTEIN"/>
    <property type="match status" value="1"/>
</dbReference>
<protein>
    <recommendedName>
        <fullName evidence="2">ribonuclease H</fullName>
        <ecNumber evidence="2">3.1.26.4</ecNumber>
    </recommendedName>
</protein>
<organism evidence="4 5">
    <name type="scientific">Hirundo rustica rustica</name>
    <dbReference type="NCBI Taxonomy" id="333673"/>
    <lineage>
        <taxon>Eukaryota</taxon>
        <taxon>Metazoa</taxon>
        <taxon>Chordata</taxon>
        <taxon>Craniata</taxon>
        <taxon>Vertebrata</taxon>
        <taxon>Euteleostomi</taxon>
        <taxon>Archelosauria</taxon>
        <taxon>Archosauria</taxon>
        <taxon>Dinosauria</taxon>
        <taxon>Saurischia</taxon>
        <taxon>Theropoda</taxon>
        <taxon>Coelurosauria</taxon>
        <taxon>Aves</taxon>
        <taxon>Neognathae</taxon>
        <taxon>Neoaves</taxon>
        <taxon>Telluraves</taxon>
        <taxon>Australaves</taxon>
        <taxon>Passeriformes</taxon>
        <taxon>Sylvioidea</taxon>
        <taxon>Hirundinidae</taxon>
        <taxon>Hirundo</taxon>
    </lineage>
</organism>
<comment type="caution">
    <text evidence="4">The sequence shown here is derived from an EMBL/GenBank/DDBJ whole genome shotgun (WGS) entry which is preliminary data.</text>
</comment>
<comment type="similarity">
    <text evidence="1">Belongs to the beta type-B retroviral polymerase family. HERV class-II K(HML-2) pol subfamily.</text>
</comment>
<dbReference type="GO" id="GO:0004523">
    <property type="term" value="F:RNA-DNA hybrid ribonuclease activity"/>
    <property type="evidence" value="ECO:0007669"/>
    <property type="project" value="UniProtKB-EC"/>
</dbReference>
<dbReference type="OrthoDB" id="417598at2759"/>
<name>A0A3M0KBL8_HIRRU</name>
<dbReference type="SUPFAM" id="SSF47943">
    <property type="entry name" value="Retrovirus capsid protein, N-terminal core domain"/>
    <property type="match status" value="1"/>
</dbReference>
<dbReference type="InterPro" id="IPR043128">
    <property type="entry name" value="Rev_trsase/Diguanyl_cyclase"/>
</dbReference>
<dbReference type="EMBL" id="QRBI01000113">
    <property type="protein sequence ID" value="RMC09871.1"/>
    <property type="molecule type" value="Genomic_DNA"/>
</dbReference>
<gene>
    <name evidence="4" type="ORF">DUI87_13658</name>
</gene>
<keyword evidence="5" id="KW-1185">Reference proteome</keyword>
<dbReference type="InterPro" id="IPR036862">
    <property type="entry name" value="Integrase_C_dom_sf_retrovir"/>
</dbReference>
<dbReference type="Gene3D" id="3.10.10.10">
    <property type="entry name" value="HIV Type 1 Reverse Transcriptase, subunit A, domain 1"/>
    <property type="match status" value="1"/>
</dbReference>
<dbReference type="Gene3D" id="1.10.375.10">
    <property type="entry name" value="Human Immunodeficiency Virus Type 1 Capsid Protein"/>
    <property type="match status" value="1"/>
</dbReference>
<dbReference type="PANTHER" id="PTHR33064:SF29">
    <property type="entry name" value="PEPTIDASE A2 DOMAIN-CONTAINING PROTEIN-RELATED"/>
    <property type="match status" value="1"/>
</dbReference>
<proteinExistence type="inferred from homology"/>
<dbReference type="Gene3D" id="2.30.30.10">
    <property type="entry name" value="Integrase, C-terminal domain superfamily, retroviral"/>
    <property type="match status" value="1"/>
</dbReference>
<dbReference type="InterPro" id="IPR000477">
    <property type="entry name" value="RT_dom"/>
</dbReference>
<dbReference type="SUPFAM" id="SSF56672">
    <property type="entry name" value="DNA/RNA polymerases"/>
    <property type="match status" value="1"/>
</dbReference>
<dbReference type="STRING" id="333673.A0A3M0KBL8"/>
<evidence type="ECO:0000313" key="4">
    <source>
        <dbReference type="EMBL" id="RMC09871.1"/>
    </source>
</evidence>
<accession>A0A3M0KBL8</accession>
<evidence type="ECO:0000256" key="1">
    <source>
        <dbReference type="ARBA" id="ARBA00010879"/>
    </source>
</evidence>
<evidence type="ECO:0000256" key="2">
    <source>
        <dbReference type="ARBA" id="ARBA00012180"/>
    </source>
</evidence>
<evidence type="ECO:0000313" key="5">
    <source>
        <dbReference type="Proteomes" id="UP000269221"/>
    </source>
</evidence>
<dbReference type="InterPro" id="IPR051320">
    <property type="entry name" value="Viral_Replic_Matur_Polypro"/>
</dbReference>
<dbReference type="PROSITE" id="PS50878">
    <property type="entry name" value="RT_POL"/>
    <property type="match status" value="1"/>
</dbReference>
<reference evidence="4 5" key="1">
    <citation type="submission" date="2018-07" db="EMBL/GenBank/DDBJ databases">
        <title>A high quality draft genome assembly of the barn swallow (H. rustica rustica).</title>
        <authorList>
            <person name="Formenti G."/>
            <person name="Chiara M."/>
            <person name="Poveda L."/>
            <person name="Francoijs K.-J."/>
            <person name="Bonisoli-Alquati A."/>
            <person name="Canova L."/>
            <person name="Gianfranceschi L."/>
            <person name="Horner D.S."/>
            <person name="Saino N."/>
        </authorList>
    </citation>
    <scope>NUCLEOTIDE SEQUENCE [LARGE SCALE GENOMIC DNA]</scope>
    <source>
        <strain evidence="4">Chelidonia</strain>
        <tissue evidence="4">Blood</tissue>
    </source>
</reference>
<dbReference type="Gene3D" id="3.30.70.270">
    <property type="match status" value="1"/>
</dbReference>
<dbReference type="InterPro" id="IPR043502">
    <property type="entry name" value="DNA/RNA_pol_sf"/>
</dbReference>
<dbReference type="Proteomes" id="UP000269221">
    <property type="component" value="Unassembled WGS sequence"/>
</dbReference>
<dbReference type="GO" id="GO:0003676">
    <property type="term" value="F:nucleic acid binding"/>
    <property type="evidence" value="ECO:0007669"/>
    <property type="project" value="InterPro"/>
</dbReference>
<dbReference type="InterPro" id="IPR008919">
    <property type="entry name" value="Retrov_capsid_N"/>
</dbReference>
<sequence>MTKPQLGTQALQREGGGWNVTATLTNTGQTENCFALADASPLKSEDPLTPIPILEGPQKCSDDLQLTDWHEVTREICKEENLNPLAMPVIFSQQAGGPRTGTPIPSQDMKELQKVIKDSGIYSPYYKELLKNTLERTRQTLKRILSQVKRGKAQATPQKRLKKAQYVYNFLNSSAKEPHPHIYRHFLNTKKVKLKVHPPVSIKNLESRQLERPYNPVTWGKRFAFASTEGGLKWVPVKNVKLYHTSKPAETPTSAGKIPDEAKALSLLAPAPAMTSLMPGAGLLPIPTPTPLTTDALTLVETEVTLTGKERKKHATVTGPEAPCILGIDFLRNGYFKDPKGLRWVFGIAAMKTEGIKQLNTLPGQSENPSAVGLLKGEEQRVPIATLTVHCQQYRTTQDAVIPIHKMILTPPLRAAVPDILKLQYEEDSKAVKWYATIDIANAFFSIPLAAGCRTQFAFMWRGVQYTWNRLPQGWKHSPTICHSLIQTALEKDKAPEHLQYVDNIILWGNTAAEVLEKGEKIIQILLKAGFAIKKSSQGTC</sequence>
<dbReference type="GO" id="GO:0016032">
    <property type="term" value="P:viral process"/>
    <property type="evidence" value="ECO:0007669"/>
    <property type="project" value="InterPro"/>
</dbReference>
<dbReference type="Pfam" id="PF00078">
    <property type="entry name" value="RVT_1"/>
    <property type="match status" value="1"/>
</dbReference>
<dbReference type="AlphaFoldDB" id="A0A3M0KBL8"/>
<feature type="domain" description="Reverse transcriptase" evidence="3">
    <location>
        <begin position="356"/>
        <end position="541"/>
    </location>
</feature>